<evidence type="ECO:0000313" key="2">
    <source>
        <dbReference type="Proteomes" id="UP000013782"/>
    </source>
</evidence>
<reference evidence="1 2" key="1">
    <citation type="submission" date="2013-02" db="EMBL/GenBank/DDBJ databases">
        <title>The Genome Sequence of Enterococcus pallens BAA-351.</title>
        <authorList>
            <consortium name="The Broad Institute Genome Sequencing Platform"/>
            <consortium name="The Broad Institute Genome Sequencing Center for Infectious Disease"/>
            <person name="Earl A.M."/>
            <person name="Gilmore M.S."/>
            <person name="Lebreton F."/>
            <person name="Walker B."/>
            <person name="Young S.K."/>
            <person name="Zeng Q."/>
            <person name="Gargeya S."/>
            <person name="Fitzgerald M."/>
            <person name="Haas B."/>
            <person name="Abouelleil A."/>
            <person name="Alvarado L."/>
            <person name="Arachchi H.M."/>
            <person name="Berlin A.M."/>
            <person name="Chapman S.B."/>
            <person name="Dewar J."/>
            <person name="Goldberg J."/>
            <person name="Griggs A."/>
            <person name="Gujja S."/>
            <person name="Hansen M."/>
            <person name="Howarth C."/>
            <person name="Imamovic A."/>
            <person name="Larimer J."/>
            <person name="McCowan C."/>
            <person name="Murphy C."/>
            <person name="Neiman D."/>
            <person name="Pearson M."/>
            <person name="Priest M."/>
            <person name="Roberts A."/>
            <person name="Saif S."/>
            <person name="Shea T."/>
            <person name="Sisk P."/>
            <person name="Sykes S."/>
            <person name="Wortman J."/>
            <person name="Nusbaum C."/>
            <person name="Birren B."/>
        </authorList>
    </citation>
    <scope>NUCLEOTIDE SEQUENCE [LARGE SCALE GENOMIC DNA]</scope>
    <source>
        <strain evidence="1 2">ATCC BAA-351</strain>
    </source>
</reference>
<sequence>MMKLDDLKKAVEIVVGVLTGAHLLKKLLEKDKND</sequence>
<keyword evidence="2" id="KW-1185">Reference proteome</keyword>
<dbReference type="HOGENOM" id="CLU_218690_0_0_9"/>
<accession>R2QMJ0</accession>
<organism evidence="1 2">
    <name type="scientific">Enterococcus pallens ATCC BAA-351</name>
    <dbReference type="NCBI Taxonomy" id="1158607"/>
    <lineage>
        <taxon>Bacteria</taxon>
        <taxon>Bacillati</taxon>
        <taxon>Bacillota</taxon>
        <taxon>Bacilli</taxon>
        <taxon>Lactobacillales</taxon>
        <taxon>Enterococcaceae</taxon>
        <taxon>Enterococcus</taxon>
    </lineage>
</organism>
<dbReference type="AlphaFoldDB" id="R2QMJ0"/>
<name>R2QMJ0_9ENTE</name>
<gene>
    <name evidence="1" type="ORF">UAU_01054</name>
</gene>
<protein>
    <submittedName>
        <fullName evidence="1">Uncharacterized protein</fullName>
    </submittedName>
</protein>
<evidence type="ECO:0000313" key="1">
    <source>
        <dbReference type="EMBL" id="EOH96403.1"/>
    </source>
</evidence>
<comment type="caution">
    <text evidence="1">The sequence shown here is derived from an EMBL/GenBank/DDBJ whole genome shotgun (WGS) entry which is preliminary data.</text>
</comment>
<proteinExistence type="predicted"/>
<dbReference type="EMBL" id="AJAQ01000008">
    <property type="protein sequence ID" value="EOH96403.1"/>
    <property type="molecule type" value="Genomic_DNA"/>
</dbReference>
<dbReference type="Proteomes" id="UP000013782">
    <property type="component" value="Unassembled WGS sequence"/>
</dbReference>